<evidence type="ECO:0000313" key="2">
    <source>
        <dbReference type="Proteomes" id="UP000516074"/>
    </source>
</evidence>
<sequence length="53" mass="6265">MYRDAVEYRPGHWLAPGSEALELYKLKKFKELDALLKQTDAAWRKLEGRDKND</sequence>
<reference evidence="1 2" key="1">
    <citation type="submission" date="2020-06" db="EMBL/GenBank/DDBJ databases">
        <title>Characterization of Pseudomonas phiPsa374-like phages.</title>
        <authorList>
            <person name="Warring S."/>
            <person name="Malone L.M."/>
            <person name="Easingwood R.A."/>
            <person name="Rigano L."/>
            <person name="Frampton R.A."/>
            <person name="Lopez Acedo E."/>
            <person name="Templeton M.D."/>
            <person name="Kleffmann T."/>
            <person name="Bostina M."/>
            <person name="Fineran P.C."/>
        </authorList>
    </citation>
    <scope>NUCLEOTIDE SEQUENCE [LARGE SCALE GENOMIC DNA]</scope>
</reference>
<evidence type="ECO:0000313" key="1">
    <source>
        <dbReference type="EMBL" id="QNO00017.1"/>
    </source>
</evidence>
<proteinExistence type="predicted"/>
<dbReference type="EMBL" id="MT670417">
    <property type="protein sequence ID" value="QNO00017.1"/>
    <property type="molecule type" value="Genomic_DNA"/>
</dbReference>
<protein>
    <submittedName>
        <fullName evidence="1">Uncharacterized protein</fullName>
    </submittedName>
</protein>
<keyword evidence="2" id="KW-1185">Reference proteome</keyword>
<dbReference type="Proteomes" id="UP000516074">
    <property type="component" value="Segment"/>
</dbReference>
<organism evidence="1 2">
    <name type="scientific">Pseudomonas phage phiPsa267</name>
    <dbReference type="NCBI Taxonomy" id="1460361"/>
    <lineage>
        <taxon>Viruses</taxon>
        <taxon>Duplodnaviria</taxon>
        <taxon>Heunggongvirae</taxon>
        <taxon>Uroviricota</taxon>
        <taxon>Caudoviricetes</taxon>
        <taxon>Vandenendeviridae</taxon>
        <taxon>Gorskivirinae</taxon>
        <taxon>Otagovirus</taxon>
        <taxon>Otagovirus psa267</taxon>
    </lineage>
</organism>
<name>A0A7G9V161_9CAUD</name>
<accession>A0A7G9V161</accession>
<gene>
    <name evidence="1" type="ORF">phiPsa267_025</name>
</gene>